<reference evidence="3" key="1">
    <citation type="submission" date="2018-08" db="EMBL/GenBank/DDBJ databases">
        <authorList>
            <person name="Im W.T."/>
        </authorList>
    </citation>
    <scope>NUCLEOTIDE SEQUENCE [LARGE SCALE GENOMIC DNA]</scope>
    <source>
        <strain evidence="3">LA-28</strain>
    </source>
</reference>
<dbReference type="Pfam" id="PF01841">
    <property type="entry name" value="Transglut_core"/>
    <property type="match status" value="1"/>
</dbReference>
<keyword evidence="3" id="KW-1185">Reference proteome</keyword>
<dbReference type="Pfam" id="PF08379">
    <property type="entry name" value="Bact_transglu_N"/>
    <property type="match status" value="1"/>
</dbReference>
<dbReference type="AlphaFoldDB" id="A0A371XGR8"/>
<proteinExistence type="predicted"/>
<evidence type="ECO:0000259" key="1">
    <source>
        <dbReference type="SMART" id="SM00460"/>
    </source>
</evidence>
<dbReference type="RefSeq" id="WP_116622866.1">
    <property type="nucleotide sequence ID" value="NZ_QURN01000004.1"/>
</dbReference>
<gene>
    <name evidence="2" type="ORF">DY251_05500</name>
</gene>
<dbReference type="PANTHER" id="PTHR33490:SF7">
    <property type="entry name" value="BLR2979 PROTEIN"/>
    <property type="match status" value="1"/>
</dbReference>
<sequence length="291" mass="31817">MLYEVLLRTRCTYDRMAAGRQALRVMPADEAGIQRLVAGAIDIDPAPHERIDRIDFFGNRTVDVCFNTPNETVDVTVRARVDRFGYPPAMDVSARLEDLPVELAAMRNLGSTSPHHFVDTSPLVGPSPAIAEYVRDVMPKAATTMEIVGAINAALHRDLRYDGDATTVDTPLEEAFAKRRGVCQDFTHIMIACLREIGIPAGYVSGFLRTEPPKGKPRLEGADAMHAWVQAWCGANAGWIEFDPTNAMMAGLDHIVAARGRDYFDVAPVRGVLRTAGSQDISQSVDVIPLA</sequence>
<evidence type="ECO:0000313" key="3">
    <source>
        <dbReference type="Proteomes" id="UP000262379"/>
    </source>
</evidence>
<protein>
    <submittedName>
        <fullName evidence="2">Transglutaminase family protein</fullName>
    </submittedName>
</protein>
<dbReference type="InterPro" id="IPR013589">
    <property type="entry name" value="Bac_transglu_N"/>
</dbReference>
<dbReference type="EMBL" id="QURN01000004">
    <property type="protein sequence ID" value="RFC68430.1"/>
    <property type="molecule type" value="Genomic_DNA"/>
</dbReference>
<dbReference type="Gene3D" id="3.10.620.30">
    <property type="match status" value="1"/>
</dbReference>
<dbReference type="InterPro" id="IPR038765">
    <property type="entry name" value="Papain-like_cys_pep_sf"/>
</dbReference>
<evidence type="ECO:0000313" key="2">
    <source>
        <dbReference type="EMBL" id="RFC68430.1"/>
    </source>
</evidence>
<comment type="caution">
    <text evidence="2">The sequence shown here is derived from an EMBL/GenBank/DDBJ whole genome shotgun (WGS) entry which is preliminary data.</text>
</comment>
<dbReference type="Proteomes" id="UP000262379">
    <property type="component" value="Unassembled WGS sequence"/>
</dbReference>
<dbReference type="SMART" id="SM00460">
    <property type="entry name" value="TGc"/>
    <property type="match status" value="1"/>
</dbReference>
<dbReference type="InterPro" id="IPR002931">
    <property type="entry name" value="Transglutaminase-like"/>
</dbReference>
<organism evidence="2 3">
    <name type="scientific">Mesorhizobium denitrificans</name>
    <dbReference type="NCBI Taxonomy" id="2294114"/>
    <lineage>
        <taxon>Bacteria</taxon>
        <taxon>Pseudomonadati</taxon>
        <taxon>Pseudomonadota</taxon>
        <taxon>Alphaproteobacteria</taxon>
        <taxon>Hyphomicrobiales</taxon>
        <taxon>Phyllobacteriaceae</taxon>
        <taxon>Mesorhizobium</taxon>
    </lineage>
</organism>
<dbReference type="SUPFAM" id="SSF54001">
    <property type="entry name" value="Cysteine proteinases"/>
    <property type="match status" value="1"/>
</dbReference>
<name>A0A371XGR8_9HYPH</name>
<dbReference type="PANTHER" id="PTHR33490">
    <property type="entry name" value="BLR5614 PROTEIN-RELATED"/>
    <property type="match status" value="1"/>
</dbReference>
<feature type="domain" description="Transglutaminase-like" evidence="1">
    <location>
        <begin position="175"/>
        <end position="246"/>
    </location>
</feature>
<accession>A0A371XGR8</accession>